<dbReference type="SMART" id="SM00382">
    <property type="entry name" value="AAA"/>
    <property type="match status" value="1"/>
</dbReference>
<dbReference type="PROSITE" id="PS50893">
    <property type="entry name" value="ABC_TRANSPORTER_2"/>
    <property type="match status" value="1"/>
</dbReference>
<gene>
    <name evidence="8 10" type="primary">potA</name>
    <name evidence="10" type="ORF">KCG35_12835</name>
</gene>
<evidence type="ECO:0000256" key="2">
    <source>
        <dbReference type="ARBA" id="ARBA00022475"/>
    </source>
</evidence>
<dbReference type="PANTHER" id="PTHR42781">
    <property type="entry name" value="SPERMIDINE/PUTRESCINE IMPORT ATP-BINDING PROTEIN POTA"/>
    <property type="match status" value="1"/>
</dbReference>
<keyword evidence="6 8" id="KW-1278">Translocase</keyword>
<dbReference type="PANTHER" id="PTHR42781:SF5">
    <property type="entry name" value="PUTRESCINE TRANSPORT ATP-BINDING PROTEIN POTG"/>
    <property type="match status" value="1"/>
</dbReference>
<keyword evidence="3" id="KW-0997">Cell inner membrane</keyword>
<evidence type="ECO:0000313" key="10">
    <source>
        <dbReference type="EMBL" id="MBU2711948.1"/>
    </source>
</evidence>
<dbReference type="Proteomes" id="UP000690515">
    <property type="component" value="Unassembled WGS sequence"/>
</dbReference>
<dbReference type="InterPro" id="IPR003439">
    <property type="entry name" value="ABC_transporter-like_ATP-bd"/>
</dbReference>
<dbReference type="InterPro" id="IPR013611">
    <property type="entry name" value="Transp-assoc_OB_typ2"/>
</dbReference>
<dbReference type="PROSITE" id="PS00211">
    <property type="entry name" value="ABC_TRANSPORTER_1"/>
    <property type="match status" value="1"/>
</dbReference>
<keyword evidence="1 8" id="KW-0813">Transport</keyword>
<keyword evidence="4 8" id="KW-0547">Nucleotide-binding</keyword>
<name>A0ABS5ZDY8_9GAMM</name>
<comment type="function">
    <text evidence="8">Part of the ABC transporter complex PotABCD involved in spermidine/putrescine import. Responsible for energy coupling to the transport system.</text>
</comment>
<evidence type="ECO:0000256" key="1">
    <source>
        <dbReference type="ARBA" id="ARBA00022448"/>
    </source>
</evidence>
<dbReference type="Gene3D" id="3.40.50.300">
    <property type="entry name" value="P-loop containing nucleotide triphosphate hydrolases"/>
    <property type="match status" value="1"/>
</dbReference>
<feature type="domain" description="ABC transporter" evidence="9">
    <location>
        <begin position="22"/>
        <end position="252"/>
    </location>
</feature>
<keyword evidence="11" id="KW-1185">Reference proteome</keyword>
<dbReference type="NCBIfam" id="TIGR01187">
    <property type="entry name" value="potA"/>
    <property type="match status" value="1"/>
</dbReference>
<comment type="similarity">
    <text evidence="8">Belongs to the ABC transporter superfamily. Spermidine/putrescine importer (TC 3.A.1.11.1) family.</text>
</comment>
<dbReference type="InterPro" id="IPR003593">
    <property type="entry name" value="AAA+_ATPase"/>
</dbReference>
<organism evidence="10 11">
    <name type="scientific">Zooshikella harenae</name>
    <dbReference type="NCBI Taxonomy" id="2827238"/>
    <lineage>
        <taxon>Bacteria</taxon>
        <taxon>Pseudomonadati</taxon>
        <taxon>Pseudomonadota</taxon>
        <taxon>Gammaproteobacteria</taxon>
        <taxon>Oceanospirillales</taxon>
        <taxon>Zooshikellaceae</taxon>
        <taxon>Zooshikella</taxon>
    </lineage>
</organism>
<evidence type="ECO:0000256" key="7">
    <source>
        <dbReference type="ARBA" id="ARBA00023136"/>
    </source>
</evidence>
<dbReference type="SUPFAM" id="SSF52540">
    <property type="entry name" value="P-loop containing nucleoside triphosphate hydrolases"/>
    <property type="match status" value="1"/>
</dbReference>
<evidence type="ECO:0000259" key="9">
    <source>
        <dbReference type="PROSITE" id="PS50893"/>
    </source>
</evidence>
<accession>A0ABS5ZDY8</accession>
<protein>
    <recommendedName>
        <fullName evidence="8">Spermidine/putrescine import ATP-binding protein PotA</fullName>
        <ecNumber evidence="8">7.6.2.11</ecNumber>
    </recommendedName>
</protein>
<dbReference type="InterPro" id="IPR017871">
    <property type="entry name" value="ABC_transporter-like_CS"/>
</dbReference>
<dbReference type="EMBL" id="JAGSOY010000027">
    <property type="protein sequence ID" value="MBU2711948.1"/>
    <property type="molecule type" value="Genomic_DNA"/>
</dbReference>
<dbReference type="InterPro" id="IPR050093">
    <property type="entry name" value="ABC_SmlMolc_Importer"/>
</dbReference>
<keyword evidence="2 8" id="KW-1003">Cell membrane</keyword>
<dbReference type="GO" id="GO:0005524">
    <property type="term" value="F:ATP binding"/>
    <property type="evidence" value="ECO:0007669"/>
    <property type="project" value="UniProtKB-KW"/>
</dbReference>
<evidence type="ECO:0000313" key="11">
    <source>
        <dbReference type="Proteomes" id="UP000690515"/>
    </source>
</evidence>
<comment type="caution">
    <text evidence="10">The sequence shown here is derived from an EMBL/GenBank/DDBJ whole genome shotgun (WGS) entry which is preliminary data.</text>
</comment>
<evidence type="ECO:0000256" key="4">
    <source>
        <dbReference type="ARBA" id="ARBA00022741"/>
    </source>
</evidence>
<keyword evidence="7 8" id="KW-0472">Membrane</keyword>
<comment type="subunit">
    <text evidence="8">The complex is composed of two ATP-binding proteins (PotA), two transmembrane proteins (PotB and PotC) and a solute-binding protein (PotD).</text>
</comment>
<dbReference type="RefSeq" id="WP_215820104.1">
    <property type="nucleotide sequence ID" value="NZ_JAGSOY010000027.1"/>
</dbReference>
<reference evidence="10 11" key="1">
    <citation type="submission" date="2021-04" db="EMBL/GenBank/DDBJ databases">
        <authorList>
            <person name="Pira H."/>
            <person name="Risdian C."/>
            <person name="Wink J."/>
        </authorList>
    </citation>
    <scope>NUCLEOTIDE SEQUENCE [LARGE SCALE GENOMIC DNA]</scope>
    <source>
        <strain evidence="10 11">WH53</strain>
    </source>
</reference>
<proteinExistence type="inferred from homology"/>
<evidence type="ECO:0000256" key="8">
    <source>
        <dbReference type="RuleBase" id="RU364083"/>
    </source>
</evidence>
<dbReference type="InterPro" id="IPR005893">
    <property type="entry name" value="PotA-like"/>
</dbReference>
<dbReference type="InterPro" id="IPR027417">
    <property type="entry name" value="P-loop_NTPase"/>
</dbReference>
<dbReference type="SUPFAM" id="SSF50331">
    <property type="entry name" value="MOP-like"/>
    <property type="match status" value="1"/>
</dbReference>
<dbReference type="Gene3D" id="2.40.50.100">
    <property type="match status" value="1"/>
</dbReference>
<sequence>MSIASGNTYTNGNHAQRNEVLVKLDRLTKKFGDTVAVDDVSLTIKKGEIFALLGGSGSGKSTLLRMLAGFEMPSEGRIFLDGQDITSLPPYERPINMMFQSYALFPHMTVEQNIAFGLKQDKLPKADIKARVQELLRLVHMEKYAKRKPHQLSGGQKQRVALARSLAKRPKLLLLDEPMGALDKKLRTQMQLEVVTILEEVGVTCVMVTHDQEEAMTMAERIGIMNDGWIVQVGTPVDIYETPNCRMTAEFIGSVNIFNGVITKEEADHVIINSAELSNAIHIDHGIMAPLDERTVYVAVRPEKTLITKEHPEQEFNWSKGIVHDIAYLGGHSVYYVKLPSGMIVQSMMANSERSMGRPTWDESVYISWESSSGVVLTS</sequence>
<evidence type="ECO:0000256" key="5">
    <source>
        <dbReference type="ARBA" id="ARBA00022840"/>
    </source>
</evidence>
<dbReference type="Pfam" id="PF00005">
    <property type="entry name" value="ABC_tran"/>
    <property type="match status" value="1"/>
</dbReference>
<dbReference type="EC" id="7.6.2.11" evidence="8"/>
<evidence type="ECO:0000256" key="6">
    <source>
        <dbReference type="ARBA" id="ARBA00022967"/>
    </source>
</evidence>
<keyword evidence="5 8" id="KW-0067">ATP-binding</keyword>
<comment type="catalytic activity">
    <reaction evidence="8">
        <text>ATP + H2O + polyamine-[polyamine-binding protein]Side 1 = ADP + phosphate + polyamineSide 2 + [polyamine-binding protein]Side 1.</text>
        <dbReference type="EC" id="7.6.2.11"/>
    </reaction>
</comment>
<dbReference type="InterPro" id="IPR008995">
    <property type="entry name" value="Mo/tungstate-bd_C_term_dom"/>
</dbReference>
<dbReference type="Pfam" id="PF08402">
    <property type="entry name" value="TOBE_2"/>
    <property type="match status" value="1"/>
</dbReference>
<evidence type="ECO:0000256" key="3">
    <source>
        <dbReference type="ARBA" id="ARBA00022519"/>
    </source>
</evidence>